<gene>
    <name evidence="1" type="ORF">RJ641_028285</name>
</gene>
<comment type="caution">
    <text evidence="1">The sequence shown here is derived from an EMBL/GenBank/DDBJ whole genome shotgun (WGS) entry which is preliminary data.</text>
</comment>
<dbReference type="Proteomes" id="UP001370490">
    <property type="component" value="Unassembled WGS sequence"/>
</dbReference>
<feature type="non-terminal residue" evidence="1">
    <location>
        <position position="1"/>
    </location>
</feature>
<proteinExistence type="predicted"/>
<name>A0AAN8VXW9_9MAGN</name>
<organism evidence="1 2">
    <name type="scientific">Dillenia turbinata</name>
    <dbReference type="NCBI Taxonomy" id="194707"/>
    <lineage>
        <taxon>Eukaryota</taxon>
        <taxon>Viridiplantae</taxon>
        <taxon>Streptophyta</taxon>
        <taxon>Embryophyta</taxon>
        <taxon>Tracheophyta</taxon>
        <taxon>Spermatophyta</taxon>
        <taxon>Magnoliopsida</taxon>
        <taxon>eudicotyledons</taxon>
        <taxon>Gunneridae</taxon>
        <taxon>Pentapetalae</taxon>
        <taxon>Dilleniales</taxon>
        <taxon>Dilleniaceae</taxon>
        <taxon>Dillenia</taxon>
    </lineage>
</organism>
<reference evidence="1 2" key="1">
    <citation type="submission" date="2023-12" db="EMBL/GenBank/DDBJ databases">
        <title>A high-quality genome assembly for Dillenia turbinata (Dilleniales).</title>
        <authorList>
            <person name="Chanderbali A."/>
        </authorList>
    </citation>
    <scope>NUCLEOTIDE SEQUENCE [LARGE SCALE GENOMIC DNA]</scope>
    <source>
        <strain evidence="1">LSX21</strain>
        <tissue evidence="1">Leaf</tissue>
    </source>
</reference>
<accession>A0AAN8VXW9</accession>
<evidence type="ECO:0000313" key="2">
    <source>
        <dbReference type="Proteomes" id="UP001370490"/>
    </source>
</evidence>
<dbReference type="EMBL" id="JBAMMX010000004">
    <property type="protein sequence ID" value="KAK6942908.1"/>
    <property type="molecule type" value="Genomic_DNA"/>
</dbReference>
<evidence type="ECO:0000313" key="1">
    <source>
        <dbReference type="EMBL" id="KAK6942908.1"/>
    </source>
</evidence>
<protein>
    <submittedName>
        <fullName evidence="1">Uncharacterized protein</fullName>
    </submittedName>
</protein>
<sequence>RIVSFLPLKQAVKTSIPSTVWRSFWSPSRINLDFVLDELLSHESTEEFMRSYDSPELCKFYEDFAKSQRKHCSEVNDDALFLSAAKGPEKELHLDFHEQQHQLTSGFNLKMEEIASCRNFGNNSRFSFLKTLHLTSVTHLAENLVAFCSQIVGGVIFERLEFQFYKLKEFWWVDSVMNKSKQGSIACFMKITPHLEKLLINKKASMWLNSEKASFFLLSAD</sequence>
<dbReference type="PANTHER" id="PTHR31639">
    <property type="entry name" value="F-BOX PROTEIN-LIKE"/>
    <property type="match status" value="1"/>
</dbReference>
<dbReference type="AlphaFoldDB" id="A0AAN8VXW9"/>
<keyword evidence="2" id="KW-1185">Reference proteome</keyword>
<dbReference type="PANTHER" id="PTHR31639:SF270">
    <property type="entry name" value="F-BOX DOMAIN-CONTAINING PROTEIN"/>
    <property type="match status" value="1"/>
</dbReference>